<proteinExistence type="predicted"/>
<feature type="non-terminal residue" evidence="1">
    <location>
        <position position="1"/>
    </location>
</feature>
<evidence type="ECO:0000313" key="2">
    <source>
        <dbReference type="Proteomes" id="UP000091857"/>
    </source>
</evidence>
<gene>
    <name evidence="1" type="ORF">MANES_05G068100v8</name>
</gene>
<evidence type="ECO:0000313" key="1">
    <source>
        <dbReference type="EMBL" id="KAG8653797.1"/>
    </source>
</evidence>
<organism evidence="1 2">
    <name type="scientific">Manihot esculenta</name>
    <name type="common">Cassava</name>
    <name type="synonym">Jatropha manihot</name>
    <dbReference type="NCBI Taxonomy" id="3983"/>
    <lineage>
        <taxon>Eukaryota</taxon>
        <taxon>Viridiplantae</taxon>
        <taxon>Streptophyta</taxon>
        <taxon>Embryophyta</taxon>
        <taxon>Tracheophyta</taxon>
        <taxon>Spermatophyta</taxon>
        <taxon>Magnoliopsida</taxon>
        <taxon>eudicotyledons</taxon>
        <taxon>Gunneridae</taxon>
        <taxon>Pentapetalae</taxon>
        <taxon>rosids</taxon>
        <taxon>fabids</taxon>
        <taxon>Malpighiales</taxon>
        <taxon>Euphorbiaceae</taxon>
        <taxon>Crotonoideae</taxon>
        <taxon>Manihoteae</taxon>
        <taxon>Manihot</taxon>
    </lineage>
</organism>
<accession>A0ACB7HMD1</accession>
<comment type="caution">
    <text evidence="1">The sequence shown here is derived from an EMBL/GenBank/DDBJ whole genome shotgun (WGS) entry which is preliminary data.</text>
</comment>
<dbReference type="Proteomes" id="UP000091857">
    <property type="component" value="Chromosome 5"/>
</dbReference>
<sequence length="152" mass="15666">FTIGELISSSLLMASFWSFFATFMVFMAYFSSPAFTSRVHVQFSTISAAPAFLPEAPLSSPPSLSPDIEPVFPTTGAGVPSPAESSLPTIPSSPSPPNPDLIEPAAGPVFAMSPSGALPDSAATSLSSPGPLNLAVCFLGFLGFCFMQLSAL</sequence>
<keyword evidence="2" id="KW-1185">Reference proteome</keyword>
<dbReference type="EMBL" id="CM004391">
    <property type="protein sequence ID" value="KAG8653797.1"/>
    <property type="molecule type" value="Genomic_DNA"/>
</dbReference>
<reference evidence="2" key="1">
    <citation type="journal article" date="2016" name="Nat. Biotechnol.">
        <title>Sequencing wild and cultivated cassava and related species reveals extensive interspecific hybridization and genetic diversity.</title>
        <authorList>
            <person name="Bredeson J.V."/>
            <person name="Lyons J.B."/>
            <person name="Prochnik S.E."/>
            <person name="Wu G.A."/>
            <person name="Ha C.M."/>
            <person name="Edsinger-Gonzales E."/>
            <person name="Grimwood J."/>
            <person name="Schmutz J."/>
            <person name="Rabbi I.Y."/>
            <person name="Egesi C."/>
            <person name="Nauluvula P."/>
            <person name="Lebot V."/>
            <person name="Ndunguru J."/>
            <person name="Mkamilo G."/>
            <person name="Bart R.S."/>
            <person name="Setter T.L."/>
            <person name="Gleadow R.M."/>
            <person name="Kulakow P."/>
            <person name="Ferguson M.E."/>
            <person name="Rounsley S."/>
            <person name="Rokhsar D.S."/>
        </authorList>
    </citation>
    <scope>NUCLEOTIDE SEQUENCE [LARGE SCALE GENOMIC DNA]</scope>
    <source>
        <strain evidence="2">cv. AM560-2</strain>
    </source>
</reference>
<protein>
    <submittedName>
        <fullName evidence="1">Uncharacterized protein</fullName>
    </submittedName>
</protein>
<name>A0ACB7HMD1_MANES</name>